<sequence length="340" mass="38312">MRVNPPRQAEPREPVQPREPAQAQHNPSEIQVVKRECLLSMKEMFDQLVSNLKQEHLVAQATAAPSKAPIDKLAQHRAYTFAGTIEKKPEEAEYWLECTTQIVTKQLACLDEQNLECVVALLVDEALKYIKMEKDKCRKFTNSLNDELGPMFTALEIEDFQILKAKHHHEGSSNYTPAPRSKFTPKPQSVNKQSFPVMSVNSTGNSEKTAHCQYCKKPHWGQCRFQSNLCYACGGNDYYIRDCPLNANKTSARPPMNSSATPANLNMSLKQAQSVVRQCRKLDRSPVKPTRLLSYAFLTGVRVPLSRCHRGRVPLAPRSRTQPLCIATVAVQTLLHGVEE</sequence>
<dbReference type="EMBL" id="JBBPBN010000034">
    <property type="protein sequence ID" value="KAK9002799.1"/>
    <property type="molecule type" value="Genomic_DNA"/>
</dbReference>
<accession>A0ABR2QQH0</accession>
<evidence type="ECO:0000313" key="2">
    <source>
        <dbReference type="EMBL" id="KAK9002799.1"/>
    </source>
</evidence>
<protein>
    <recommendedName>
        <fullName evidence="4">Gag-Pol polyprotein</fullName>
    </recommendedName>
</protein>
<proteinExistence type="predicted"/>
<keyword evidence="3" id="KW-1185">Reference proteome</keyword>
<reference evidence="2 3" key="1">
    <citation type="journal article" date="2024" name="G3 (Bethesda)">
        <title>Genome assembly of Hibiscus sabdariffa L. provides insights into metabolisms of medicinal natural products.</title>
        <authorList>
            <person name="Kim T."/>
        </authorList>
    </citation>
    <scope>NUCLEOTIDE SEQUENCE [LARGE SCALE GENOMIC DNA]</scope>
    <source>
        <strain evidence="2">TK-2024</strain>
        <tissue evidence="2">Old leaves</tissue>
    </source>
</reference>
<dbReference type="Proteomes" id="UP001396334">
    <property type="component" value="Unassembled WGS sequence"/>
</dbReference>
<dbReference type="Gene3D" id="4.10.60.10">
    <property type="entry name" value="Zinc finger, CCHC-type"/>
    <property type="match status" value="1"/>
</dbReference>
<evidence type="ECO:0008006" key="4">
    <source>
        <dbReference type="Google" id="ProtNLM"/>
    </source>
</evidence>
<evidence type="ECO:0000313" key="3">
    <source>
        <dbReference type="Proteomes" id="UP001396334"/>
    </source>
</evidence>
<feature type="region of interest" description="Disordered" evidence="1">
    <location>
        <begin position="168"/>
        <end position="190"/>
    </location>
</feature>
<gene>
    <name evidence="2" type="ORF">V6N11_060379</name>
</gene>
<evidence type="ECO:0000256" key="1">
    <source>
        <dbReference type="SAM" id="MobiDB-lite"/>
    </source>
</evidence>
<name>A0ABR2QQH0_9ROSI</name>
<comment type="caution">
    <text evidence="2">The sequence shown here is derived from an EMBL/GenBank/DDBJ whole genome shotgun (WGS) entry which is preliminary data.</text>
</comment>
<feature type="region of interest" description="Disordered" evidence="1">
    <location>
        <begin position="1"/>
        <end position="28"/>
    </location>
</feature>
<organism evidence="2 3">
    <name type="scientific">Hibiscus sabdariffa</name>
    <name type="common">roselle</name>
    <dbReference type="NCBI Taxonomy" id="183260"/>
    <lineage>
        <taxon>Eukaryota</taxon>
        <taxon>Viridiplantae</taxon>
        <taxon>Streptophyta</taxon>
        <taxon>Embryophyta</taxon>
        <taxon>Tracheophyta</taxon>
        <taxon>Spermatophyta</taxon>
        <taxon>Magnoliopsida</taxon>
        <taxon>eudicotyledons</taxon>
        <taxon>Gunneridae</taxon>
        <taxon>Pentapetalae</taxon>
        <taxon>rosids</taxon>
        <taxon>malvids</taxon>
        <taxon>Malvales</taxon>
        <taxon>Malvaceae</taxon>
        <taxon>Malvoideae</taxon>
        <taxon>Hibiscus</taxon>
    </lineage>
</organism>